<dbReference type="GeneID" id="64663144"/>
<dbReference type="AlphaFoldDB" id="A0AAD4DNK8"/>
<keyword evidence="3" id="KW-1185">Reference proteome</keyword>
<name>A0AAD4DNK8_9AGAM</name>
<accession>A0AAD4DNK8</accession>
<protein>
    <submittedName>
        <fullName evidence="2">Uncharacterized protein</fullName>
    </submittedName>
</protein>
<dbReference type="RefSeq" id="XP_041216661.1">
    <property type="nucleotide sequence ID" value="XM_041368846.1"/>
</dbReference>
<evidence type="ECO:0000313" key="2">
    <source>
        <dbReference type="EMBL" id="KAG1886820.1"/>
    </source>
</evidence>
<evidence type="ECO:0000256" key="1">
    <source>
        <dbReference type="SAM" id="MobiDB-lite"/>
    </source>
</evidence>
<sequence length="597" mass="66410">MPRCGPKTWTTPEEEAFLHSQLPGYIACQATKVYHNFWNTTIREFLSRWPERARLTDIPQEGELSDIQKSHMAQAILKRKSAIKNWFRWRTNVAHLARSGRSGGVLRLDTILAGDEMRGTRAPQEVEIYSHIHYEGRVKADADALIASETITSRGDKLLMRRIVTRDKYSKEPEEIKAEVRRRHQVALEKWRQTRKWNKAGIMEEVNEETKIKAFLELGGHLDRVFRHLSHKTGGLKFTCIAGGRNPVTGEAVVLDFHLGDTEDGADFSAHYPKFSEVQAAYATFVNEALTHDDNMEALARADDISDRRSGVEEAEGRDNIQDSEDKVEDGRDIQSDEEESQNDSYNVVQEGNTTSDLTTPSKLIAFDYSLMDDISAVPSVPSTPIHDIIQGDNTIIKYPQIPAAFSMADFAEFDRLLATITKQDLDSLNFPPLAPHLEVSSFSPGPGSELDDFLFSSTVGSEGSDGDFNFSLSDSDFEMFLPHSSPILGETLTSLNPDITTLKIPVPVHTPSAPQALVHQSLAPQSDLDGPRRTLRRHVPSKRDQALNAIGSSKSRICPAVENGSGKENVSSESASGMKRKAATAISAMNKKKRRP</sequence>
<proteinExistence type="predicted"/>
<evidence type="ECO:0000313" key="3">
    <source>
        <dbReference type="Proteomes" id="UP001195769"/>
    </source>
</evidence>
<organism evidence="2 3">
    <name type="scientific">Suillus fuscotomentosus</name>
    <dbReference type="NCBI Taxonomy" id="1912939"/>
    <lineage>
        <taxon>Eukaryota</taxon>
        <taxon>Fungi</taxon>
        <taxon>Dikarya</taxon>
        <taxon>Basidiomycota</taxon>
        <taxon>Agaricomycotina</taxon>
        <taxon>Agaricomycetes</taxon>
        <taxon>Agaricomycetidae</taxon>
        <taxon>Boletales</taxon>
        <taxon>Suillineae</taxon>
        <taxon>Suillaceae</taxon>
        <taxon>Suillus</taxon>
    </lineage>
</organism>
<feature type="compositionally biased region" description="Polar residues" evidence="1">
    <location>
        <begin position="343"/>
        <end position="357"/>
    </location>
</feature>
<feature type="compositionally biased region" description="Basic and acidic residues" evidence="1">
    <location>
        <begin position="305"/>
        <end position="335"/>
    </location>
</feature>
<reference evidence="2" key="1">
    <citation type="journal article" date="2020" name="New Phytol.">
        <title>Comparative genomics reveals dynamic genome evolution in host specialist ectomycorrhizal fungi.</title>
        <authorList>
            <person name="Lofgren L.A."/>
            <person name="Nguyen N.H."/>
            <person name="Vilgalys R."/>
            <person name="Ruytinx J."/>
            <person name="Liao H.L."/>
            <person name="Branco S."/>
            <person name="Kuo A."/>
            <person name="LaButti K."/>
            <person name="Lipzen A."/>
            <person name="Andreopoulos W."/>
            <person name="Pangilinan J."/>
            <person name="Riley R."/>
            <person name="Hundley H."/>
            <person name="Na H."/>
            <person name="Barry K."/>
            <person name="Grigoriev I.V."/>
            <person name="Stajich J.E."/>
            <person name="Kennedy P.G."/>
        </authorList>
    </citation>
    <scope>NUCLEOTIDE SEQUENCE</scope>
    <source>
        <strain evidence="2">FC203</strain>
    </source>
</reference>
<dbReference type="Proteomes" id="UP001195769">
    <property type="component" value="Unassembled WGS sequence"/>
</dbReference>
<feature type="region of interest" description="Disordered" evidence="1">
    <location>
        <begin position="543"/>
        <end position="597"/>
    </location>
</feature>
<gene>
    <name evidence="2" type="ORF">F5891DRAFT_1200708</name>
</gene>
<dbReference type="EMBL" id="JABBWK010000252">
    <property type="protein sequence ID" value="KAG1886820.1"/>
    <property type="molecule type" value="Genomic_DNA"/>
</dbReference>
<feature type="compositionally biased region" description="Polar residues" evidence="1">
    <location>
        <begin position="567"/>
        <end position="576"/>
    </location>
</feature>
<comment type="caution">
    <text evidence="2">The sequence shown here is derived from an EMBL/GenBank/DDBJ whole genome shotgun (WGS) entry which is preliminary data.</text>
</comment>
<feature type="region of interest" description="Disordered" evidence="1">
    <location>
        <begin position="305"/>
        <end position="357"/>
    </location>
</feature>